<proteinExistence type="predicted"/>
<evidence type="ECO:0000313" key="1">
    <source>
        <dbReference type="EMBL" id="MBX41444.1"/>
    </source>
</evidence>
<name>A0A2P2NG63_RHIMU</name>
<organism evidence="1">
    <name type="scientific">Rhizophora mucronata</name>
    <name type="common">Asiatic mangrove</name>
    <dbReference type="NCBI Taxonomy" id="61149"/>
    <lineage>
        <taxon>Eukaryota</taxon>
        <taxon>Viridiplantae</taxon>
        <taxon>Streptophyta</taxon>
        <taxon>Embryophyta</taxon>
        <taxon>Tracheophyta</taxon>
        <taxon>Spermatophyta</taxon>
        <taxon>Magnoliopsida</taxon>
        <taxon>eudicotyledons</taxon>
        <taxon>Gunneridae</taxon>
        <taxon>Pentapetalae</taxon>
        <taxon>rosids</taxon>
        <taxon>fabids</taxon>
        <taxon>Malpighiales</taxon>
        <taxon>Rhizophoraceae</taxon>
        <taxon>Rhizophora</taxon>
    </lineage>
</organism>
<dbReference type="EMBL" id="GGEC01060960">
    <property type="protein sequence ID" value="MBX41444.1"/>
    <property type="molecule type" value="Transcribed_RNA"/>
</dbReference>
<reference evidence="1" key="1">
    <citation type="submission" date="2018-02" db="EMBL/GenBank/DDBJ databases">
        <title>Rhizophora mucronata_Transcriptome.</title>
        <authorList>
            <person name="Meera S.P."/>
            <person name="Sreeshan A."/>
            <person name="Augustine A."/>
        </authorList>
    </citation>
    <scope>NUCLEOTIDE SEQUENCE</scope>
    <source>
        <tissue evidence="1">Leaf</tissue>
    </source>
</reference>
<dbReference type="AlphaFoldDB" id="A0A2P2NG63"/>
<accession>A0A2P2NG63</accession>
<protein>
    <submittedName>
        <fullName evidence="1">Uncharacterized protein</fullName>
    </submittedName>
</protein>
<sequence length="45" mass="4899">MGCFCARLGGNGDKAGQFSSDMAIIFAWRKSKLSMELGLHDHLVV</sequence>